<sequence length="102" mass="11154">MSYADQKVPKGQNCKMLNASLVVAGSTQPPGNWAFYSSTIAYFYNKRFDEFSFRETKTKVQLGNSNLSCARGGEVNTSTKEILYVVNSVSGSMRTSSSDSDA</sequence>
<evidence type="ECO:0000313" key="2">
    <source>
        <dbReference type="WBParaSite" id="nRc.2.0.1.t13581-RA"/>
    </source>
</evidence>
<dbReference type="WBParaSite" id="nRc.2.0.1.t13581-RA">
    <property type="protein sequence ID" value="nRc.2.0.1.t13581-RA"/>
    <property type="gene ID" value="nRc.2.0.1.g13581"/>
</dbReference>
<dbReference type="AlphaFoldDB" id="A0A915IHD0"/>
<accession>A0A915IHD0</accession>
<protein>
    <submittedName>
        <fullName evidence="2">Uncharacterized protein</fullName>
    </submittedName>
</protein>
<reference evidence="2" key="1">
    <citation type="submission" date="2022-11" db="UniProtKB">
        <authorList>
            <consortium name="WormBaseParasite"/>
        </authorList>
    </citation>
    <scope>IDENTIFICATION</scope>
</reference>
<name>A0A915IHD0_ROMCU</name>
<proteinExistence type="predicted"/>
<keyword evidence="1" id="KW-1185">Reference proteome</keyword>
<evidence type="ECO:0000313" key="1">
    <source>
        <dbReference type="Proteomes" id="UP000887565"/>
    </source>
</evidence>
<organism evidence="1 2">
    <name type="scientific">Romanomermis culicivorax</name>
    <name type="common">Nematode worm</name>
    <dbReference type="NCBI Taxonomy" id="13658"/>
    <lineage>
        <taxon>Eukaryota</taxon>
        <taxon>Metazoa</taxon>
        <taxon>Ecdysozoa</taxon>
        <taxon>Nematoda</taxon>
        <taxon>Enoplea</taxon>
        <taxon>Dorylaimia</taxon>
        <taxon>Mermithida</taxon>
        <taxon>Mermithoidea</taxon>
        <taxon>Mermithidae</taxon>
        <taxon>Romanomermis</taxon>
    </lineage>
</organism>
<dbReference type="Proteomes" id="UP000887565">
    <property type="component" value="Unplaced"/>
</dbReference>